<feature type="transmembrane region" description="Helical" evidence="5">
    <location>
        <begin position="358"/>
        <end position="378"/>
    </location>
</feature>
<evidence type="ECO:0000313" key="7">
    <source>
        <dbReference type="Proteomes" id="UP000290637"/>
    </source>
</evidence>
<keyword evidence="3 5" id="KW-1133">Transmembrane helix</keyword>
<reference evidence="6 7" key="1">
    <citation type="submission" date="2019-02" db="EMBL/GenBank/DDBJ databases">
        <title>Draft Genome Sequences of Six Type Strains of the Genus Massilia.</title>
        <authorList>
            <person name="Miess H."/>
            <person name="Frediansyhah A."/>
            <person name="Gross H."/>
        </authorList>
    </citation>
    <scope>NUCLEOTIDE SEQUENCE [LARGE SCALE GENOMIC DNA]</scope>
    <source>
        <strain evidence="6 7">DSM 17473</strain>
    </source>
</reference>
<dbReference type="PANTHER" id="PTHR23514">
    <property type="entry name" value="BYPASS OF STOP CODON PROTEIN 6"/>
    <property type="match status" value="1"/>
</dbReference>
<gene>
    <name evidence="6" type="ORF">EWM63_01340</name>
</gene>
<feature type="transmembrane region" description="Helical" evidence="5">
    <location>
        <begin position="101"/>
        <end position="124"/>
    </location>
</feature>
<dbReference type="InterPro" id="IPR051788">
    <property type="entry name" value="MFS_Transporter"/>
</dbReference>
<feature type="transmembrane region" description="Helical" evidence="5">
    <location>
        <begin position="13"/>
        <end position="33"/>
    </location>
</feature>
<feature type="transmembrane region" description="Helical" evidence="5">
    <location>
        <begin position="77"/>
        <end position="95"/>
    </location>
</feature>
<evidence type="ECO:0000256" key="3">
    <source>
        <dbReference type="ARBA" id="ARBA00022989"/>
    </source>
</evidence>
<protein>
    <submittedName>
        <fullName evidence="6">MFS transporter</fullName>
    </submittedName>
</protein>
<evidence type="ECO:0000256" key="4">
    <source>
        <dbReference type="ARBA" id="ARBA00023136"/>
    </source>
</evidence>
<proteinExistence type="predicted"/>
<organism evidence="6 7">
    <name type="scientific">Pseudoduganella lutea</name>
    <dbReference type="NCBI Taxonomy" id="321985"/>
    <lineage>
        <taxon>Bacteria</taxon>
        <taxon>Pseudomonadati</taxon>
        <taxon>Pseudomonadota</taxon>
        <taxon>Betaproteobacteria</taxon>
        <taxon>Burkholderiales</taxon>
        <taxon>Oxalobacteraceae</taxon>
        <taxon>Telluria group</taxon>
        <taxon>Pseudoduganella</taxon>
    </lineage>
</organism>
<evidence type="ECO:0000256" key="5">
    <source>
        <dbReference type="SAM" id="Phobius"/>
    </source>
</evidence>
<dbReference type="OrthoDB" id="9810941at2"/>
<dbReference type="SUPFAM" id="SSF103473">
    <property type="entry name" value="MFS general substrate transporter"/>
    <property type="match status" value="1"/>
</dbReference>
<dbReference type="InterPro" id="IPR036259">
    <property type="entry name" value="MFS_trans_sf"/>
</dbReference>
<feature type="transmembrane region" description="Helical" evidence="5">
    <location>
        <begin position="198"/>
        <end position="217"/>
    </location>
</feature>
<dbReference type="KEGG" id="plue:EWM63_01340"/>
<dbReference type="GO" id="GO:0022857">
    <property type="term" value="F:transmembrane transporter activity"/>
    <property type="evidence" value="ECO:0007669"/>
    <property type="project" value="InterPro"/>
</dbReference>
<feature type="transmembrane region" description="Helical" evidence="5">
    <location>
        <begin position="136"/>
        <end position="157"/>
    </location>
</feature>
<dbReference type="Pfam" id="PF07690">
    <property type="entry name" value="MFS_1"/>
    <property type="match status" value="1"/>
</dbReference>
<dbReference type="AlphaFoldDB" id="A0A4P6KT24"/>
<dbReference type="PANTHER" id="PTHR23514:SF13">
    <property type="entry name" value="INNER MEMBRANE PROTEIN YBJJ"/>
    <property type="match status" value="1"/>
</dbReference>
<dbReference type="Gene3D" id="1.20.1250.20">
    <property type="entry name" value="MFS general substrate transporter like domains"/>
    <property type="match status" value="2"/>
</dbReference>
<dbReference type="CDD" id="cd17393">
    <property type="entry name" value="MFS_MosC_like"/>
    <property type="match status" value="1"/>
</dbReference>
<feature type="transmembrane region" description="Helical" evidence="5">
    <location>
        <begin position="270"/>
        <end position="287"/>
    </location>
</feature>
<accession>A0A4P6KT24</accession>
<dbReference type="EMBL" id="CP035913">
    <property type="protein sequence ID" value="QBE61804.1"/>
    <property type="molecule type" value="Genomic_DNA"/>
</dbReference>
<dbReference type="Proteomes" id="UP000290637">
    <property type="component" value="Chromosome"/>
</dbReference>
<feature type="transmembrane region" description="Helical" evidence="5">
    <location>
        <begin position="237"/>
        <end position="258"/>
    </location>
</feature>
<dbReference type="RefSeq" id="WP_130184941.1">
    <property type="nucleotide sequence ID" value="NZ_CP035913.1"/>
</dbReference>
<feature type="transmembrane region" description="Helical" evidence="5">
    <location>
        <begin position="325"/>
        <end position="346"/>
    </location>
</feature>
<evidence type="ECO:0000256" key="1">
    <source>
        <dbReference type="ARBA" id="ARBA00004141"/>
    </source>
</evidence>
<sequence length="381" mass="38934">MHLPSADSPASRLATRLLFLVAGFGYSCWAPLVPFTKASLGIDEHVLGLLFLCIGTGSIAAMAVTGPLTARFGSKPVIVGSGFGFAASLALLPLSDTTFTLGLNLAAFGATLGALDVAMNLHAVEVERAAGKPLMSGFHALFSIGGFSGAALMTLLLSKRFELLDSTLFCASLMVVLMILATPRLLRSGERKEGPLFVLPRGLVLVIGALACITFLVEGALLDWSALLITDNGLFPVAQGGLGYIFFSVAMTAGRLTGDAIASRIGDHKTMLYGGGIALAGFVVLLTASTGAIALLGFVLIGLGCSNIVPVLFRRAAAQKAMPPGLAIAAISTTGYAGILAGPAGIGFVAKATGLPVAFWMLAGLLALVPCFAGVVTADRH</sequence>
<feature type="transmembrane region" description="Helical" evidence="5">
    <location>
        <begin position="45"/>
        <end position="65"/>
    </location>
</feature>
<feature type="transmembrane region" description="Helical" evidence="5">
    <location>
        <begin position="293"/>
        <end position="313"/>
    </location>
</feature>
<keyword evidence="2 5" id="KW-0812">Transmembrane</keyword>
<keyword evidence="7" id="KW-1185">Reference proteome</keyword>
<evidence type="ECO:0000313" key="6">
    <source>
        <dbReference type="EMBL" id="QBE61804.1"/>
    </source>
</evidence>
<dbReference type="GO" id="GO:0016020">
    <property type="term" value="C:membrane"/>
    <property type="evidence" value="ECO:0007669"/>
    <property type="project" value="UniProtKB-SubCell"/>
</dbReference>
<comment type="subcellular location">
    <subcellularLocation>
        <location evidence="1">Membrane</location>
        <topology evidence="1">Multi-pass membrane protein</topology>
    </subcellularLocation>
</comment>
<name>A0A4P6KT24_9BURK</name>
<evidence type="ECO:0000256" key="2">
    <source>
        <dbReference type="ARBA" id="ARBA00022692"/>
    </source>
</evidence>
<feature type="transmembrane region" description="Helical" evidence="5">
    <location>
        <begin position="163"/>
        <end position="186"/>
    </location>
</feature>
<dbReference type="InterPro" id="IPR011701">
    <property type="entry name" value="MFS"/>
</dbReference>
<keyword evidence="4 5" id="KW-0472">Membrane</keyword>